<dbReference type="SUPFAM" id="SSF57850">
    <property type="entry name" value="RING/U-box"/>
    <property type="match status" value="1"/>
</dbReference>
<dbReference type="InterPro" id="IPR018957">
    <property type="entry name" value="Znf_C3HC4_RING-type"/>
</dbReference>
<keyword evidence="12" id="KW-1185">Reference proteome</keyword>
<evidence type="ECO:0000256" key="9">
    <source>
        <dbReference type="PROSITE-ProRule" id="PRU00175"/>
    </source>
</evidence>
<keyword evidence="8" id="KW-0804">Transcription</keyword>
<comment type="catalytic activity">
    <reaction evidence="1">
        <text>S-ubiquitinyl-[E2 ubiquitin-conjugating enzyme]-L-cysteine + [acceptor protein]-L-lysine = [E2 ubiquitin-conjugating enzyme]-L-cysteine + N(6)-ubiquitinyl-[acceptor protein]-L-lysine.</text>
        <dbReference type="EC" id="2.3.2.27"/>
    </reaction>
</comment>
<evidence type="ECO:0000256" key="7">
    <source>
        <dbReference type="ARBA" id="ARBA00023015"/>
    </source>
</evidence>
<dbReference type="GeneTree" id="ENSGT01150000287329"/>
<evidence type="ECO:0000256" key="8">
    <source>
        <dbReference type="ARBA" id="ARBA00023163"/>
    </source>
</evidence>
<dbReference type="SMART" id="SM00184">
    <property type="entry name" value="RING"/>
    <property type="match status" value="1"/>
</dbReference>
<dbReference type="InterPro" id="IPR001841">
    <property type="entry name" value="Znf_RING"/>
</dbReference>
<feature type="domain" description="RING-type" evidence="10">
    <location>
        <begin position="11"/>
        <end position="45"/>
    </location>
</feature>
<keyword evidence="7" id="KW-0805">Transcription regulation</keyword>
<evidence type="ECO:0000313" key="12">
    <source>
        <dbReference type="Proteomes" id="UP000694421"/>
    </source>
</evidence>
<protein>
    <recommendedName>
        <fullName evidence="2">RING-type E3 ubiquitin transferase</fullName>
        <ecNumber evidence="2">2.3.2.27</ecNumber>
    </recommendedName>
</protein>
<dbReference type="Pfam" id="PF00097">
    <property type="entry name" value="zf-C3HC4"/>
    <property type="match status" value="1"/>
</dbReference>
<evidence type="ECO:0000313" key="11">
    <source>
        <dbReference type="Ensembl" id="ENSSMRP00000000705.1"/>
    </source>
</evidence>
<evidence type="ECO:0000259" key="10">
    <source>
        <dbReference type="PROSITE" id="PS50089"/>
    </source>
</evidence>
<dbReference type="EC" id="2.3.2.27" evidence="2"/>
<keyword evidence="6" id="KW-0862">Zinc</keyword>
<dbReference type="Gene3D" id="3.30.40.10">
    <property type="entry name" value="Zinc/RING finger domain, C3HC4 (zinc finger)"/>
    <property type="match status" value="1"/>
</dbReference>
<evidence type="ECO:0000256" key="5">
    <source>
        <dbReference type="ARBA" id="ARBA00022771"/>
    </source>
</evidence>
<dbReference type="GO" id="GO:0006513">
    <property type="term" value="P:protein monoubiquitination"/>
    <property type="evidence" value="ECO:0007669"/>
    <property type="project" value="TreeGrafter"/>
</dbReference>
<dbReference type="GO" id="GO:0000209">
    <property type="term" value="P:protein polyubiquitination"/>
    <property type="evidence" value="ECO:0007669"/>
    <property type="project" value="TreeGrafter"/>
</dbReference>
<evidence type="ECO:0000256" key="3">
    <source>
        <dbReference type="ARBA" id="ARBA00022679"/>
    </source>
</evidence>
<dbReference type="GO" id="GO:0061630">
    <property type="term" value="F:ubiquitin protein ligase activity"/>
    <property type="evidence" value="ECO:0007669"/>
    <property type="project" value="UniProtKB-EC"/>
</dbReference>
<sequence length="72" mass="8111">MPGDNPPEAKCPICLDSFENLAFLDNCGHKFCFTCIQEWSKNKTCLPFNYLAPAKTQFQITLGLSLSLLNLR</sequence>
<keyword evidence="5 9" id="KW-0863">Zinc-finger</keyword>
<organism evidence="11 12">
    <name type="scientific">Salvator merianae</name>
    <name type="common">Argentine black and white tegu</name>
    <name type="synonym">Tupinambis merianae</name>
    <dbReference type="NCBI Taxonomy" id="96440"/>
    <lineage>
        <taxon>Eukaryota</taxon>
        <taxon>Metazoa</taxon>
        <taxon>Chordata</taxon>
        <taxon>Craniata</taxon>
        <taxon>Vertebrata</taxon>
        <taxon>Euteleostomi</taxon>
        <taxon>Lepidosauria</taxon>
        <taxon>Squamata</taxon>
        <taxon>Bifurcata</taxon>
        <taxon>Unidentata</taxon>
        <taxon>Episquamata</taxon>
        <taxon>Laterata</taxon>
        <taxon>Teiioidea</taxon>
        <taxon>Teiidae</taxon>
        <taxon>Salvator</taxon>
    </lineage>
</organism>
<reference evidence="11" key="2">
    <citation type="submission" date="2025-09" db="UniProtKB">
        <authorList>
            <consortium name="Ensembl"/>
        </authorList>
    </citation>
    <scope>IDENTIFICATION</scope>
</reference>
<dbReference type="Ensembl" id="ENSSMRT00000000859.1">
    <property type="protein sequence ID" value="ENSSMRP00000000705.1"/>
    <property type="gene ID" value="ENSSMRG00000000641.1"/>
</dbReference>
<dbReference type="PROSITE" id="PS00518">
    <property type="entry name" value="ZF_RING_1"/>
    <property type="match status" value="1"/>
</dbReference>
<proteinExistence type="predicted"/>
<reference evidence="11" key="1">
    <citation type="submission" date="2025-08" db="UniProtKB">
        <authorList>
            <consortium name="Ensembl"/>
        </authorList>
    </citation>
    <scope>IDENTIFICATION</scope>
</reference>
<dbReference type="InterPro" id="IPR017907">
    <property type="entry name" value="Znf_RING_CS"/>
</dbReference>
<dbReference type="PANTHER" id="PTHR46077">
    <property type="entry name" value="E3 UBIQUITIN-PROTEIN LIGASE TOPORS"/>
    <property type="match status" value="1"/>
</dbReference>
<dbReference type="PANTHER" id="PTHR46077:SF1">
    <property type="entry name" value="TOP1 BINDING ARGININE_SERINE RICH PROTEIN, E3 UBIQUITIN LIGASE"/>
    <property type="match status" value="1"/>
</dbReference>
<keyword evidence="3" id="KW-0808">Transferase</keyword>
<dbReference type="InterPro" id="IPR013083">
    <property type="entry name" value="Znf_RING/FYVE/PHD"/>
</dbReference>
<dbReference type="GO" id="GO:0008270">
    <property type="term" value="F:zinc ion binding"/>
    <property type="evidence" value="ECO:0007669"/>
    <property type="project" value="UniProtKB-KW"/>
</dbReference>
<dbReference type="Proteomes" id="UP000694421">
    <property type="component" value="Unplaced"/>
</dbReference>
<dbReference type="PROSITE" id="PS50089">
    <property type="entry name" value="ZF_RING_2"/>
    <property type="match status" value="1"/>
</dbReference>
<evidence type="ECO:0000256" key="2">
    <source>
        <dbReference type="ARBA" id="ARBA00012483"/>
    </source>
</evidence>
<accession>A0A8D0B0T1</accession>
<dbReference type="AlphaFoldDB" id="A0A8D0B0T1"/>
<evidence type="ECO:0000256" key="1">
    <source>
        <dbReference type="ARBA" id="ARBA00000900"/>
    </source>
</evidence>
<evidence type="ECO:0000256" key="4">
    <source>
        <dbReference type="ARBA" id="ARBA00022723"/>
    </source>
</evidence>
<name>A0A8D0B0T1_SALMN</name>
<evidence type="ECO:0000256" key="6">
    <source>
        <dbReference type="ARBA" id="ARBA00022833"/>
    </source>
</evidence>
<keyword evidence="4" id="KW-0479">Metal-binding</keyword>